<gene>
    <name evidence="2" type="primary">Acey_s0040.g287</name>
    <name evidence="2" type="ORF">Y032_0040g287</name>
</gene>
<sequence length="77" mass="8948">MEMEVTGKRPRGAPKKRWKDTVCKDMRELGVTKDDAQDRDLWRREAKQQTPRMRGTNAKEEKKLKAAATKSNFDPSN</sequence>
<evidence type="ECO:0000313" key="2">
    <source>
        <dbReference type="EMBL" id="EYC14574.1"/>
    </source>
</evidence>
<reference evidence="3" key="1">
    <citation type="journal article" date="2015" name="Nat. Genet.">
        <title>The genome and transcriptome of the zoonotic hookworm Ancylostoma ceylanicum identify infection-specific gene families.</title>
        <authorList>
            <person name="Schwarz E.M."/>
            <person name="Hu Y."/>
            <person name="Antoshechkin I."/>
            <person name="Miller M.M."/>
            <person name="Sternberg P.W."/>
            <person name="Aroian R.V."/>
        </authorList>
    </citation>
    <scope>NUCLEOTIDE SEQUENCE</scope>
    <source>
        <strain evidence="3">HY135</strain>
    </source>
</reference>
<feature type="compositionally biased region" description="Basic and acidic residues" evidence="1">
    <location>
        <begin position="34"/>
        <end position="47"/>
    </location>
</feature>
<accession>A0A016UGW3</accession>
<evidence type="ECO:0000256" key="1">
    <source>
        <dbReference type="SAM" id="MobiDB-lite"/>
    </source>
</evidence>
<comment type="caution">
    <text evidence="2">The sequence shown here is derived from an EMBL/GenBank/DDBJ whole genome shotgun (WGS) entry which is preliminary data.</text>
</comment>
<feature type="region of interest" description="Disordered" evidence="1">
    <location>
        <begin position="34"/>
        <end position="77"/>
    </location>
</feature>
<organism evidence="2 3">
    <name type="scientific">Ancylostoma ceylanicum</name>
    <dbReference type="NCBI Taxonomy" id="53326"/>
    <lineage>
        <taxon>Eukaryota</taxon>
        <taxon>Metazoa</taxon>
        <taxon>Ecdysozoa</taxon>
        <taxon>Nematoda</taxon>
        <taxon>Chromadorea</taxon>
        <taxon>Rhabditida</taxon>
        <taxon>Rhabditina</taxon>
        <taxon>Rhabditomorpha</taxon>
        <taxon>Strongyloidea</taxon>
        <taxon>Ancylostomatidae</taxon>
        <taxon>Ancylostomatinae</taxon>
        <taxon>Ancylostoma</taxon>
    </lineage>
</organism>
<proteinExistence type="predicted"/>
<keyword evidence="3" id="KW-1185">Reference proteome</keyword>
<evidence type="ECO:0000313" key="3">
    <source>
        <dbReference type="Proteomes" id="UP000024635"/>
    </source>
</evidence>
<dbReference type="OrthoDB" id="410404at2759"/>
<protein>
    <submittedName>
        <fullName evidence="2">Uncharacterized protein</fullName>
    </submittedName>
</protein>
<dbReference type="EMBL" id="JARK01001376">
    <property type="protein sequence ID" value="EYC14574.1"/>
    <property type="molecule type" value="Genomic_DNA"/>
</dbReference>
<name>A0A016UGW3_9BILA</name>
<dbReference type="AlphaFoldDB" id="A0A016UGW3"/>
<dbReference type="Proteomes" id="UP000024635">
    <property type="component" value="Unassembled WGS sequence"/>
</dbReference>